<dbReference type="InterPro" id="IPR019931">
    <property type="entry name" value="LPXTG_anchor"/>
</dbReference>
<evidence type="ECO:0000313" key="10">
    <source>
        <dbReference type="EMBL" id="NGO78240.1"/>
    </source>
</evidence>
<feature type="coiled-coil region" evidence="5">
    <location>
        <begin position="35"/>
        <end position="177"/>
    </location>
</feature>
<evidence type="ECO:0000313" key="11">
    <source>
        <dbReference type="Proteomes" id="UP000481109"/>
    </source>
</evidence>
<dbReference type="PROSITE" id="PS50847">
    <property type="entry name" value="GRAM_POS_ANCHORING"/>
    <property type="match status" value="1"/>
</dbReference>
<feature type="chain" id="PRO_5026032717" evidence="8">
    <location>
        <begin position="22"/>
        <end position="408"/>
    </location>
</feature>
<feature type="compositionally biased region" description="Polar residues" evidence="6">
    <location>
        <begin position="370"/>
        <end position="380"/>
    </location>
</feature>
<comment type="caution">
    <text evidence="10">The sequence shown here is derived from an EMBL/GenBank/DDBJ whole genome shotgun (WGS) entry which is preliminary data.</text>
</comment>
<evidence type="ECO:0000256" key="2">
    <source>
        <dbReference type="ARBA" id="ARBA00022525"/>
    </source>
</evidence>
<dbReference type="NCBIfam" id="TIGR01167">
    <property type="entry name" value="LPXTG_anchor"/>
    <property type="match status" value="1"/>
</dbReference>
<keyword evidence="7" id="KW-0812">Transmembrane</keyword>
<dbReference type="EMBL" id="JAAKZW010000094">
    <property type="protein sequence ID" value="NGO78240.1"/>
    <property type="molecule type" value="Genomic_DNA"/>
</dbReference>
<feature type="domain" description="Gram-positive cocci surface proteins LPxTG" evidence="9">
    <location>
        <begin position="370"/>
        <end position="408"/>
    </location>
</feature>
<dbReference type="AlphaFoldDB" id="A0A6G4XN52"/>
<keyword evidence="3 8" id="KW-0732">Signal</keyword>
<evidence type="ECO:0000256" key="4">
    <source>
        <dbReference type="ARBA" id="ARBA00023088"/>
    </source>
</evidence>
<evidence type="ECO:0000256" key="1">
    <source>
        <dbReference type="ARBA" id="ARBA00022512"/>
    </source>
</evidence>
<evidence type="ECO:0000259" key="9">
    <source>
        <dbReference type="PROSITE" id="PS50847"/>
    </source>
</evidence>
<gene>
    <name evidence="10" type="ORF">G6045_21610</name>
</gene>
<keyword evidence="11" id="KW-1185">Reference proteome</keyword>
<feature type="signal peptide" evidence="8">
    <location>
        <begin position="1"/>
        <end position="21"/>
    </location>
</feature>
<keyword evidence="4" id="KW-0572">Peptidoglycan-anchor</keyword>
<reference evidence="10 11" key="1">
    <citation type="submission" date="2020-02" db="EMBL/GenBank/DDBJ databases">
        <title>Whole-genome analyses of novel actinobacteria.</title>
        <authorList>
            <person name="Sahin N."/>
            <person name="Tokatli A."/>
        </authorList>
    </citation>
    <scope>NUCLEOTIDE SEQUENCE [LARGE SCALE GENOMIC DNA]</scope>
    <source>
        <strain evidence="10 11">YC504</strain>
    </source>
</reference>
<proteinExistence type="predicted"/>
<organism evidence="10 11">
    <name type="scientific">Streptomyces mesophilus</name>
    <dbReference type="NCBI Taxonomy" id="1775132"/>
    <lineage>
        <taxon>Bacteria</taxon>
        <taxon>Bacillati</taxon>
        <taxon>Actinomycetota</taxon>
        <taxon>Actinomycetes</taxon>
        <taxon>Kitasatosporales</taxon>
        <taxon>Streptomycetaceae</taxon>
        <taxon>Streptomyces</taxon>
    </lineage>
</organism>
<accession>A0A6G4XN52</accession>
<keyword evidence="7" id="KW-1133">Transmembrane helix</keyword>
<keyword evidence="7" id="KW-0472">Membrane</keyword>
<keyword evidence="1" id="KW-0134">Cell wall</keyword>
<feature type="compositionally biased region" description="Basic and acidic residues" evidence="6">
    <location>
        <begin position="338"/>
        <end position="352"/>
    </location>
</feature>
<evidence type="ECO:0000256" key="6">
    <source>
        <dbReference type="SAM" id="MobiDB-lite"/>
    </source>
</evidence>
<feature type="region of interest" description="Disordered" evidence="6">
    <location>
        <begin position="315"/>
        <end position="380"/>
    </location>
</feature>
<name>A0A6G4XN52_9ACTN</name>
<feature type="compositionally biased region" description="Acidic residues" evidence="6">
    <location>
        <begin position="325"/>
        <end position="337"/>
    </location>
</feature>
<evidence type="ECO:0000256" key="7">
    <source>
        <dbReference type="SAM" id="Phobius"/>
    </source>
</evidence>
<evidence type="ECO:0000256" key="3">
    <source>
        <dbReference type="ARBA" id="ARBA00022729"/>
    </source>
</evidence>
<evidence type="ECO:0000256" key="5">
    <source>
        <dbReference type="SAM" id="Coils"/>
    </source>
</evidence>
<dbReference type="Proteomes" id="UP000481109">
    <property type="component" value="Unassembled WGS sequence"/>
</dbReference>
<feature type="transmembrane region" description="Helical" evidence="7">
    <location>
        <begin position="382"/>
        <end position="400"/>
    </location>
</feature>
<evidence type="ECO:0000256" key="8">
    <source>
        <dbReference type="SAM" id="SignalP"/>
    </source>
</evidence>
<keyword evidence="5" id="KW-0175">Coiled coil</keyword>
<protein>
    <submittedName>
        <fullName evidence="10">LPXTG cell wall anchor domain-containing protein</fullName>
    </submittedName>
</protein>
<sequence length="408" mass="42354">MTVAAAVTTPAAFAVAAPAFASAPSVIRAAERPTYEQLKQAAADAKKAYDQAVTAKNDLYEALEADSSPLKLAKDTAEQAAKDAAAARTAAEQKVTDAKDALDKAETDADKAEARKALDEAEEALVKAEEAKTKADETAKAASDAYYDERVAMVRDYEKAKKAVTTAETALKDADAALKAAGESVRENGLTSLAHGLPSKVVAGTEVDFTVRITNGTERTLSVDPLVLVSARAYKDSPVTVQWSDGSAWHTLDTGTQHVDRIESMKPGATSDVRLRVEFDAESKGGDAVALFAADASDAYNPSIHGPMKRYDFEVLPAGSKPGDVEDAEPVTPDADDDQRPGAEDGKGDDNGKQPQGDASEPATDADGNLASTGASSSPTQIALAAAGAVALGGGAVYLVRRRRTLAG</sequence>
<keyword evidence="2" id="KW-0964">Secreted</keyword>